<protein>
    <submittedName>
        <fullName evidence="4">A(1)A(0)-type ATP synthase, subunit C (ATPVC, ntpC)</fullName>
        <ecNumber evidence="4">3.6.3.14</ecNumber>
    </submittedName>
</protein>
<evidence type="ECO:0000256" key="2">
    <source>
        <dbReference type="ARBA" id="ARBA00022448"/>
    </source>
</evidence>
<gene>
    <name evidence="4" type="primary">ATPVC</name>
    <name evidence="4" type="synonym">ntpC</name>
</gene>
<keyword evidence="3" id="KW-0406">Ion transport</keyword>
<proteinExistence type="inferred from homology"/>
<dbReference type="InterPro" id="IPR044911">
    <property type="entry name" value="V-type_ATPase_csu/dsu_dom_3"/>
</dbReference>
<keyword evidence="2" id="KW-0813">Transport</keyword>
<dbReference type="Gene3D" id="1.20.1690.10">
    <property type="entry name" value="V-type ATP synthase subunit C domain"/>
    <property type="match status" value="2"/>
</dbReference>
<dbReference type="InterPro" id="IPR036079">
    <property type="entry name" value="ATPase_csu/dsu_sf"/>
</dbReference>
<dbReference type="InterPro" id="IPR035067">
    <property type="entry name" value="V-type_ATPase_csu/dsu"/>
</dbReference>
<dbReference type="Gene3D" id="1.10.132.50">
    <property type="entry name" value="ATP synthase (C/AC39) subunit, domain 3"/>
    <property type="match status" value="1"/>
</dbReference>
<dbReference type="EC" id="3.6.3.14" evidence="4"/>
<dbReference type="Pfam" id="PF01992">
    <property type="entry name" value="vATP-synt_AC39"/>
    <property type="match status" value="1"/>
</dbReference>
<comment type="similarity">
    <text evidence="1">Belongs to the V-ATPase V0D/AC39 subunit family.</text>
</comment>
<reference evidence="4" key="1">
    <citation type="journal article" date="2014" name="Genome Biol. Evol.">
        <title>Pangenome evidence for extensive interdomain horizontal transfer affecting lineage core and shell genes in uncultured planktonic thaumarchaeota and euryarchaeota.</title>
        <authorList>
            <person name="Deschamps P."/>
            <person name="Zivanovic Y."/>
            <person name="Moreira D."/>
            <person name="Rodriguez-Valera F."/>
            <person name="Lopez-Garcia P."/>
        </authorList>
    </citation>
    <scope>NUCLEOTIDE SEQUENCE</scope>
</reference>
<dbReference type="InterPro" id="IPR002843">
    <property type="entry name" value="ATPase_V0-cplx_csu/dsu"/>
</dbReference>
<dbReference type="AlphaFoldDB" id="A0A075I9F5"/>
<dbReference type="SUPFAM" id="SSF103486">
    <property type="entry name" value="V-type ATP synthase subunit C"/>
    <property type="match status" value="1"/>
</dbReference>
<organism evidence="4">
    <name type="scientific">uncultured marine group II/III euryarchaeote SAT1000_33_B09</name>
    <dbReference type="NCBI Taxonomy" id="1456574"/>
    <lineage>
        <taxon>Archaea</taxon>
        <taxon>Methanobacteriati</taxon>
        <taxon>Methanobacteriota</taxon>
        <taxon>environmental samples</taxon>
    </lineage>
</organism>
<evidence type="ECO:0000313" key="4">
    <source>
        <dbReference type="EMBL" id="AIF24544.1"/>
    </source>
</evidence>
<evidence type="ECO:0000256" key="3">
    <source>
        <dbReference type="ARBA" id="ARBA00023065"/>
    </source>
</evidence>
<dbReference type="GO" id="GO:0016787">
    <property type="term" value="F:hydrolase activity"/>
    <property type="evidence" value="ECO:0007669"/>
    <property type="project" value="UniProtKB-KW"/>
</dbReference>
<evidence type="ECO:0000256" key="1">
    <source>
        <dbReference type="ARBA" id="ARBA00006709"/>
    </source>
</evidence>
<dbReference type="PANTHER" id="PTHR38682:SF1">
    <property type="entry name" value="V-TYPE ATP SYNTHASE SUBUNIT C"/>
    <property type="match status" value="1"/>
</dbReference>
<keyword evidence="4" id="KW-0378">Hydrolase</keyword>
<dbReference type="EMBL" id="KF901263">
    <property type="protein sequence ID" value="AIF24544.1"/>
    <property type="molecule type" value="Genomic_DNA"/>
</dbReference>
<accession>A0A075I9F5</accession>
<sequence>MAEIAVGKGNWANASARSKARKAKLLDETRFRQLMQSGPETIAASIGELDYRKELDMYSARLSGADLVEAALSHNLHRELKEVMGFCQGRLKRIVSVFALRFSYANAKAVLRAVNGGISADELARTVLPDEDDLNIVWLDIARNSESLPDAAAAMKGTPWGAAIADVDAEAALQDYEDALDRHYYHEAISALRSSGQSHSLLLGYLRTEIDHRNIVNLLRALRQGLSTTQRSNLLLEGGRALRGTLLRSAAQADTEDALMEVLRRSNMDVVELEEALTRSKDHGGLDPVVSHLASRRRADLRRMSHLNPLSAFPIIHYLESKVLEVQNLRLLVRGKAVGLSEEVIEAHMAF</sequence>
<dbReference type="GO" id="GO:0046961">
    <property type="term" value="F:proton-transporting ATPase activity, rotational mechanism"/>
    <property type="evidence" value="ECO:0007669"/>
    <property type="project" value="InterPro"/>
</dbReference>
<dbReference type="InterPro" id="IPR050873">
    <property type="entry name" value="V-ATPase_V0D/AC39_subunit"/>
</dbReference>
<name>A0A075I9F5_9EURY</name>
<dbReference type="PANTHER" id="PTHR38682">
    <property type="entry name" value="V-TYPE ATP SYNTHASE SUBUNIT C"/>
    <property type="match status" value="1"/>
</dbReference>